<dbReference type="AlphaFoldDB" id="A0AAW4WHH8"/>
<dbReference type="EMBL" id="JAJEQW010000011">
    <property type="protein sequence ID" value="MCC2242761.1"/>
    <property type="molecule type" value="Genomic_DNA"/>
</dbReference>
<evidence type="ECO:0000256" key="1">
    <source>
        <dbReference type="SAM" id="Phobius"/>
    </source>
</evidence>
<feature type="transmembrane region" description="Helical" evidence="1">
    <location>
        <begin position="351"/>
        <end position="368"/>
    </location>
</feature>
<protein>
    <submittedName>
        <fullName evidence="2">YfhO family protein</fullName>
    </submittedName>
</protein>
<sequence length="978" mass="110502">MQIQVDRKKWLKNAAVLLAELVLILAGLVLVGTVGERGFDNWKIYFTFQQEKQNLEEIKSSANDLIQDEDGYITGEDSFFIIPVNADKLLDVEMNQLNQKITGFIWQSETKEFNSDPATYTYQLGHNPIQVEKGTKYIKLLISDVQGLHYNINQISYRNPFEVYVRIHKKAIFKIAIVLLLVGVLVKGVEYISEDRTKLKKTASITVFLFVVGITVLYIFHDYIFGDRLFIFADIGSDTIQQYYPYYMNCVRRIQEGTFGIWNWDYGLGTSLMNNISQTLDPFGLFVILGGVIGGISKVRRLLVVAQILKIVLSALLCRYFLKMFHVSEKAACVGGYLYAFNGYLMLWGQHYLLGTICVYQIIILIFLEKLLREVKVKYIAGLGVAVAASTLYSYYNTYMALAFAAIYCVLRLINPELDWQWKDRLKRAATVFGTIICGVFMDAVTLLPAASYLTSSSTRLDSSESAITKFLSGLFSTYTMDANIETTGRLISNNTFCINQLEHATGWGNYYEMPNVCLTVFIFIFLGQFLVRKIRECKNTKQLVYGIFVTMVGVFILYNPGFAIAFNGFAYVQARYTFVIMPVAALLVATEWESLIVRKKISIFGLALGLAASVGVLLQTGQRASGEVIKYDGQLIVLCLIFAGLLGIGYFCRTKKIWGIVEVFLGICLIISVGRENYITNNERVTAYASGEKIIYSDKGMGNDTIDALKYLKEKDDSFYRVEKTYSFSSTYGDSLIAGYSAITDYNSTINRNLSSFYTNLYSSQKVTDAQRAFIVTDETEIYPMRLINLKYILSTSEIDYSWCQYVHKIGEVYIYQNIYADSVASFYEKTISQEECEKMDEGSRRKLLGDTLIVRDRQDMLSKEEPGQTDIGDFKVDGSSLEGTVSNEKEGFLLLTIPDQEGWEIYVDEEKETIINGDYGFTAVRLKPGVHNVQAVYHIPRLKEGIIGSALGIIGLAGVCLILHLKDRKRGVGKQK</sequence>
<dbReference type="Pfam" id="PF09586">
    <property type="entry name" value="YfhO"/>
    <property type="match status" value="2"/>
</dbReference>
<dbReference type="Proteomes" id="UP001198893">
    <property type="component" value="Unassembled WGS sequence"/>
</dbReference>
<feature type="transmembrane region" description="Helical" evidence="1">
    <location>
        <begin position="171"/>
        <end position="190"/>
    </location>
</feature>
<feature type="transmembrane region" description="Helical" evidence="1">
    <location>
        <begin position="276"/>
        <end position="295"/>
    </location>
</feature>
<keyword evidence="1" id="KW-0812">Transmembrane</keyword>
<feature type="transmembrane region" description="Helical" evidence="1">
    <location>
        <begin position="948"/>
        <end position="967"/>
    </location>
</feature>
<feature type="transmembrane region" description="Helical" evidence="1">
    <location>
        <begin position="544"/>
        <end position="567"/>
    </location>
</feature>
<keyword evidence="1" id="KW-0472">Membrane</keyword>
<organism evidence="2 3">
    <name type="scientific">Roseburia amylophila</name>
    <dbReference type="NCBI Taxonomy" id="2981794"/>
    <lineage>
        <taxon>Bacteria</taxon>
        <taxon>Bacillati</taxon>
        <taxon>Bacillota</taxon>
        <taxon>Clostridia</taxon>
        <taxon>Lachnospirales</taxon>
        <taxon>Lachnospiraceae</taxon>
        <taxon>Roseburia</taxon>
    </lineage>
</organism>
<feature type="transmembrane region" description="Helical" evidence="1">
    <location>
        <begin position="658"/>
        <end position="675"/>
    </location>
</feature>
<dbReference type="PANTHER" id="PTHR38454">
    <property type="entry name" value="INTEGRAL MEMBRANE PROTEIN-RELATED"/>
    <property type="match status" value="1"/>
</dbReference>
<proteinExistence type="predicted"/>
<dbReference type="PANTHER" id="PTHR38454:SF1">
    <property type="entry name" value="INTEGRAL MEMBRANE PROTEIN"/>
    <property type="match status" value="1"/>
</dbReference>
<feature type="transmembrane region" description="Helical" evidence="1">
    <location>
        <begin position="375"/>
        <end position="393"/>
    </location>
</feature>
<keyword evidence="1" id="KW-1133">Transmembrane helix</keyword>
<evidence type="ECO:0000313" key="3">
    <source>
        <dbReference type="Proteomes" id="UP001198893"/>
    </source>
</evidence>
<dbReference type="RefSeq" id="WP_227710447.1">
    <property type="nucleotide sequence ID" value="NZ_JAJEQW010000011.1"/>
</dbReference>
<reference evidence="2" key="1">
    <citation type="submission" date="2021-10" db="EMBL/GenBank/DDBJ databases">
        <title>Anaerobic single-cell dispensing facilitates the cultivation of human gut bacteria.</title>
        <authorList>
            <person name="Afrizal A."/>
        </authorList>
    </citation>
    <scope>NUCLEOTIDE SEQUENCE</scope>
    <source>
        <strain evidence="2">CLA-AA-H204</strain>
    </source>
</reference>
<feature type="transmembrane region" description="Helical" evidence="1">
    <location>
        <begin position="430"/>
        <end position="454"/>
    </location>
</feature>
<feature type="transmembrane region" description="Helical" evidence="1">
    <location>
        <begin position="573"/>
        <end position="590"/>
    </location>
</feature>
<feature type="transmembrane region" description="Helical" evidence="1">
    <location>
        <begin position="399"/>
        <end position="418"/>
    </location>
</feature>
<feature type="transmembrane region" description="Helical" evidence="1">
    <location>
        <begin position="202"/>
        <end position="220"/>
    </location>
</feature>
<accession>A0AAW4WHH8</accession>
<feature type="transmembrane region" description="Helical" evidence="1">
    <location>
        <begin position="634"/>
        <end position="653"/>
    </location>
</feature>
<name>A0AAW4WHH8_9FIRM</name>
<comment type="caution">
    <text evidence="2">The sequence shown here is derived from an EMBL/GenBank/DDBJ whole genome shotgun (WGS) entry which is preliminary data.</text>
</comment>
<feature type="transmembrane region" description="Helical" evidence="1">
    <location>
        <begin position="302"/>
        <end position="322"/>
    </location>
</feature>
<gene>
    <name evidence="2" type="ORF">LKD47_10675</name>
</gene>
<evidence type="ECO:0000313" key="2">
    <source>
        <dbReference type="EMBL" id="MCC2242761.1"/>
    </source>
</evidence>
<feature type="transmembrane region" description="Helical" evidence="1">
    <location>
        <begin position="14"/>
        <end position="35"/>
    </location>
</feature>
<feature type="transmembrane region" description="Helical" evidence="1">
    <location>
        <begin position="514"/>
        <end position="532"/>
    </location>
</feature>
<feature type="transmembrane region" description="Helical" evidence="1">
    <location>
        <begin position="602"/>
        <end position="622"/>
    </location>
</feature>
<dbReference type="InterPro" id="IPR018580">
    <property type="entry name" value="Uncharacterised_YfhO"/>
</dbReference>